<dbReference type="AlphaFoldDB" id="A0A5S3XM94"/>
<evidence type="ECO:0000313" key="3">
    <source>
        <dbReference type="EMBL" id="TMP56004.1"/>
    </source>
</evidence>
<protein>
    <submittedName>
        <fullName evidence="3">DUF4920 domain-containing protein</fullName>
    </submittedName>
</protein>
<keyword evidence="4" id="KW-1185">Reference proteome</keyword>
<feature type="signal peptide" evidence="1">
    <location>
        <begin position="1"/>
        <end position="19"/>
    </location>
</feature>
<sequence>MKRFLSVWVLCCMPLIVNGTEFSGGADMSKLVTAKEVLADISRFDGTEITLTGTVMKVCKKRGCWMSLKVTEQEEITVKVKDGDMVFPLSAIGKKAYATGVITANKMDLDKTKKYLAHKALENGEAFDASTVKAPMSVNILKPSAVTISH</sequence>
<evidence type="ECO:0000313" key="2">
    <source>
        <dbReference type="EMBL" id="TMP38496.1"/>
    </source>
</evidence>
<name>A0A5S3XM94_9GAMM</name>
<gene>
    <name evidence="3" type="ORF">CWB96_15970</name>
    <name evidence="2" type="ORF">CWB97_21845</name>
</gene>
<dbReference type="Proteomes" id="UP000305730">
    <property type="component" value="Unassembled WGS sequence"/>
</dbReference>
<comment type="caution">
    <text evidence="3">The sequence shown here is derived from an EMBL/GenBank/DDBJ whole genome shotgun (WGS) entry which is preliminary data.</text>
</comment>
<dbReference type="OrthoDB" id="129527at2"/>
<dbReference type="EMBL" id="PNCK01000119">
    <property type="protein sequence ID" value="TMP38496.1"/>
    <property type="molecule type" value="Genomic_DNA"/>
</dbReference>
<evidence type="ECO:0000256" key="1">
    <source>
        <dbReference type="SAM" id="SignalP"/>
    </source>
</evidence>
<organism evidence="3 5">
    <name type="scientific">Pseudoalteromonas citrea</name>
    <dbReference type="NCBI Taxonomy" id="43655"/>
    <lineage>
        <taxon>Bacteria</taxon>
        <taxon>Pseudomonadati</taxon>
        <taxon>Pseudomonadota</taxon>
        <taxon>Gammaproteobacteria</taxon>
        <taxon>Alteromonadales</taxon>
        <taxon>Pseudoalteromonadaceae</taxon>
        <taxon>Pseudoalteromonas</taxon>
    </lineage>
</organism>
<dbReference type="Proteomes" id="UP000307706">
    <property type="component" value="Unassembled WGS sequence"/>
</dbReference>
<reference evidence="5" key="2">
    <citation type="submission" date="2019-06" db="EMBL/GenBank/DDBJ databases">
        <title>Co-occurence of chitin degradation, pigmentation and bioactivity in marine Pseudoalteromonas.</title>
        <authorList>
            <person name="Sonnenschein E.C."/>
            <person name="Bech P.K."/>
        </authorList>
    </citation>
    <scope>NUCLEOTIDE SEQUENCE [LARGE SCALE GENOMIC DNA]</scope>
    <source>
        <strain evidence="5">S2231</strain>
    </source>
</reference>
<dbReference type="Pfam" id="PF16267">
    <property type="entry name" value="DUF4920"/>
    <property type="match status" value="1"/>
</dbReference>
<reference evidence="3 5" key="1">
    <citation type="submission" date="2017-12" db="EMBL/GenBank/DDBJ databases">
        <authorList>
            <person name="Paulsen S."/>
            <person name="Gram L.K."/>
        </authorList>
    </citation>
    <scope>NUCLEOTIDE SEQUENCE [LARGE SCALE GENOMIC DNA]</scope>
    <source>
        <strain evidence="3 5">S2231</strain>
        <strain evidence="2">S2233</strain>
    </source>
</reference>
<accession>A0A5S3XM94</accession>
<feature type="chain" id="PRO_5024297578" evidence="1">
    <location>
        <begin position="20"/>
        <end position="150"/>
    </location>
</feature>
<dbReference type="InterPro" id="IPR032577">
    <property type="entry name" value="DUF4920"/>
</dbReference>
<proteinExistence type="predicted"/>
<dbReference type="RefSeq" id="WP_138598653.1">
    <property type="nucleotide sequence ID" value="NZ_PNCK01000119.1"/>
</dbReference>
<evidence type="ECO:0000313" key="4">
    <source>
        <dbReference type="Proteomes" id="UP000305730"/>
    </source>
</evidence>
<reference evidence="3" key="3">
    <citation type="submission" date="2019-09" db="EMBL/GenBank/DDBJ databases">
        <title>Co-occurence of chitin degradation, pigmentation and bioactivity in marine Pseudoalteromonas.</title>
        <authorList>
            <person name="Sonnenschein E.C."/>
            <person name="Bech P.K."/>
        </authorList>
    </citation>
    <scope>NUCLEOTIDE SEQUENCE</scope>
    <source>
        <strain evidence="3">S2231</strain>
        <strain evidence="2 4">S2233</strain>
    </source>
</reference>
<dbReference type="EMBL" id="PNCL01000091">
    <property type="protein sequence ID" value="TMP56004.1"/>
    <property type="molecule type" value="Genomic_DNA"/>
</dbReference>
<evidence type="ECO:0000313" key="5">
    <source>
        <dbReference type="Proteomes" id="UP000307706"/>
    </source>
</evidence>
<keyword evidence="1" id="KW-0732">Signal</keyword>